<feature type="region of interest" description="Disordered" evidence="4">
    <location>
        <begin position="112"/>
        <end position="139"/>
    </location>
</feature>
<proteinExistence type="predicted"/>
<reference evidence="5 6" key="1">
    <citation type="submission" date="2017-06" db="EMBL/GenBank/DDBJ databases">
        <title>Complete Genome Sequence of the Soil Carbazole-Degrading Bacterium Nocardioides aromaticivorans IC177.</title>
        <authorList>
            <person name="Vejarano F."/>
            <person name="Suzuki-Minakuchi C."/>
            <person name="Ohtsubo Y."/>
            <person name="Tsuda M."/>
            <person name="Okada K."/>
            <person name="Nojiri H."/>
        </authorList>
    </citation>
    <scope>NUCLEOTIDE SEQUENCE [LARGE SCALE GENOMIC DNA]</scope>
    <source>
        <strain evidence="5 6">IC177</strain>
    </source>
</reference>
<dbReference type="EMBL" id="CP022295">
    <property type="protein sequence ID" value="QSR25547.1"/>
    <property type="molecule type" value="Genomic_DNA"/>
</dbReference>
<dbReference type="Proteomes" id="UP000662818">
    <property type="component" value="Chromosome"/>
</dbReference>
<protein>
    <recommendedName>
        <fullName evidence="7">DNA (cytosine-5-)-methyltransferase</fullName>
    </recommendedName>
</protein>
<dbReference type="InterPro" id="IPR018117">
    <property type="entry name" value="C5_DNA_meth_AS"/>
</dbReference>
<evidence type="ECO:0000313" key="6">
    <source>
        <dbReference type="Proteomes" id="UP000662818"/>
    </source>
</evidence>
<evidence type="ECO:0000256" key="3">
    <source>
        <dbReference type="ARBA" id="ARBA00022691"/>
    </source>
</evidence>
<evidence type="ECO:0000313" key="5">
    <source>
        <dbReference type="EMBL" id="QSR25547.1"/>
    </source>
</evidence>
<evidence type="ECO:0000256" key="4">
    <source>
        <dbReference type="SAM" id="MobiDB-lite"/>
    </source>
</evidence>
<evidence type="ECO:0008006" key="7">
    <source>
        <dbReference type="Google" id="ProtNLM"/>
    </source>
</evidence>
<dbReference type="PROSITE" id="PS00094">
    <property type="entry name" value="C5_MTASE_1"/>
    <property type="match status" value="1"/>
</dbReference>
<organism evidence="5 6">
    <name type="scientific">Nocardioides aromaticivorans</name>
    <dbReference type="NCBI Taxonomy" id="200618"/>
    <lineage>
        <taxon>Bacteria</taxon>
        <taxon>Bacillati</taxon>
        <taxon>Actinomycetota</taxon>
        <taxon>Actinomycetes</taxon>
        <taxon>Propionibacteriales</taxon>
        <taxon>Nocardioidaceae</taxon>
        <taxon>Nocardioides</taxon>
    </lineage>
</organism>
<keyword evidence="2" id="KW-0808">Transferase</keyword>
<evidence type="ECO:0000256" key="2">
    <source>
        <dbReference type="ARBA" id="ARBA00022679"/>
    </source>
</evidence>
<accession>A0ABX7PIK4</accession>
<name>A0ABX7PIK4_9ACTN</name>
<keyword evidence="6" id="KW-1185">Reference proteome</keyword>
<evidence type="ECO:0000256" key="1">
    <source>
        <dbReference type="ARBA" id="ARBA00022603"/>
    </source>
</evidence>
<sequence length="182" mass="20236">MVVGDAMTVLDCPDILDQFDVIAASPPCPRYSTATPQATRDKHPDLVPVVRAKLRDWGGDYVIENVPGAPLDNPIVLCGSMFGLGVRRHRLFETNVPMLQPECDHRNQPQVWGVYGDHGDRKPVTRPDGSSRGNKARDAAHAREVMGIDWMTRWDDLADAIPPAYTEWIGRQLIDQIEQVAA</sequence>
<dbReference type="InterPro" id="IPR029063">
    <property type="entry name" value="SAM-dependent_MTases_sf"/>
</dbReference>
<dbReference type="SUPFAM" id="SSF53335">
    <property type="entry name" value="S-adenosyl-L-methionine-dependent methyltransferases"/>
    <property type="match status" value="1"/>
</dbReference>
<keyword evidence="1" id="KW-0489">Methyltransferase</keyword>
<gene>
    <name evidence="5" type="ORF">CFH99_07915</name>
</gene>
<keyword evidence="3" id="KW-0949">S-adenosyl-L-methionine</keyword>